<protein>
    <submittedName>
        <fullName evidence="6">DNA-binding response regulator</fullName>
    </submittedName>
</protein>
<keyword evidence="2 6" id="KW-0238">DNA-binding</keyword>
<dbReference type="PROSITE" id="PS50043">
    <property type="entry name" value="HTH_LUXR_2"/>
    <property type="match status" value="1"/>
</dbReference>
<dbReference type="Gene3D" id="3.40.50.2300">
    <property type="match status" value="1"/>
</dbReference>
<evidence type="ECO:0000256" key="2">
    <source>
        <dbReference type="ARBA" id="ARBA00023125"/>
    </source>
</evidence>
<dbReference type="Proteomes" id="UP000249304">
    <property type="component" value="Unassembled WGS sequence"/>
</dbReference>
<sequence length="198" mass="20839">MIRILIAEHLLLVRRGLLATLEAEPDLSVVAEVGHADEVVGAALAGRAHVAVVDLGLPGPPAAGLLAEQVPRCRVLILSAHPNPAQVREALAGPALGFMSLCVAPERLTEGVRQVAAGHRAIEAEVALAALKCATNPLTRRELDVLRIAAGGARSAEIADELFLSVGTVRNHLSRIMCKTGARNRLDAVRIASDYGWL</sequence>
<dbReference type="OrthoDB" id="9808843at2"/>
<reference evidence="6 7" key="1">
    <citation type="submission" date="2018-01" db="EMBL/GenBank/DDBJ databases">
        <title>Draft genome sequence of Nonomuraea sp. KC333.</title>
        <authorList>
            <person name="Sahin N."/>
            <person name="Saygin H."/>
            <person name="Ay H."/>
        </authorList>
    </citation>
    <scope>NUCLEOTIDE SEQUENCE [LARGE SCALE GENOMIC DNA]</scope>
    <source>
        <strain evidence="6 7">KC333</strain>
    </source>
</reference>
<gene>
    <name evidence="6" type="ORF">C1J01_14635</name>
</gene>
<dbReference type="CDD" id="cd17535">
    <property type="entry name" value="REC_NarL-like"/>
    <property type="match status" value="1"/>
</dbReference>
<dbReference type="PROSITE" id="PS50110">
    <property type="entry name" value="RESPONSE_REGULATORY"/>
    <property type="match status" value="1"/>
</dbReference>
<keyword evidence="1 3" id="KW-0597">Phosphoprotein</keyword>
<dbReference type="InterPro" id="IPR039420">
    <property type="entry name" value="WalR-like"/>
</dbReference>
<accession>A0A2W2FAI3</accession>
<name>A0A2W2FAI3_9ACTN</name>
<dbReference type="SUPFAM" id="SSF52172">
    <property type="entry name" value="CheY-like"/>
    <property type="match status" value="1"/>
</dbReference>
<keyword evidence="7" id="KW-1185">Reference proteome</keyword>
<organism evidence="6 7">
    <name type="scientific">Nonomuraea aridisoli</name>
    <dbReference type="NCBI Taxonomy" id="2070368"/>
    <lineage>
        <taxon>Bacteria</taxon>
        <taxon>Bacillati</taxon>
        <taxon>Actinomycetota</taxon>
        <taxon>Actinomycetes</taxon>
        <taxon>Streptosporangiales</taxon>
        <taxon>Streptosporangiaceae</taxon>
        <taxon>Nonomuraea</taxon>
    </lineage>
</organism>
<evidence type="ECO:0000313" key="6">
    <source>
        <dbReference type="EMBL" id="PZG18597.1"/>
    </source>
</evidence>
<dbReference type="AlphaFoldDB" id="A0A2W2FAI3"/>
<evidence type="ECO:0000313" key="7">
    <source>
        <dbReference type="Proteomes" id="UP000249304"/>
    </source>
</evidence>
<dbReference type="InterPro" id="IPR001789">
    <property type="entry name" value="Sig_transdc_resp-reg_receiver"/>
</dbReference>
<dbReference type="SMART" id="SM00421">
    <property type="entry name" value="HTH_LUXR"/>
    <property type="match status" value="1"/>
</dbReference>
<dbReference type="CDD" id="cd06170">
    <property type="entry name" value="LuxR_C_like"/>
    <property type="match status" value="1"/>
</dbReference>
<feature type="domain" description="Response regulatory" evidence="5">
    <location>
        <begin position="3"/>
        <end position="116"/>
    </location>
</feature>
<dbReference type="InterPro" id="IPR000792">
    <property type="entry name" value="Tscrpt_reg_LuxR_C"/>
</dbReference>
<comment type="caution">
    <text evidence="6">The sequence shown here is derived from an EMBL/GenBank/DDBJ whole genome shotgun (WGS) entry which is preliminary data.</text>
</comment>
<feature type="modified residue" description="4-aspartylphosphate" evidence="3">
    <location>
        <position position="54"/>
    </location>
</feature>
<dbReference type="InterPro" id="IPR058245">
    <property type="entry name" value="NreC/VraR/RcsB-like_REC"/>
</dbReference>
<dbReference type="PROSITE" id="PS00622">
    <property type="entry name" value="HTH_LUXR_1"/>
    <property type="match status" value="1"/>
</dbReference>
<dbReference type="InterPro" id="IPR011006">
    <property type="entry name" value="CheY-like_superfamily"/>
</dbReference>
<dbReference type="EMBL" id="POUD01000050">
    <property type="protein sequence ID" value="PZG18597.1"/>
    <property type="molecule type" value="Genomic_DNA"/>
</dbReference>
<proteinExistence type="predicted"/>
<dbReference type="GO" id="GO:0006355">
    <property type="term" value="P:regulation of DNA-templated transcription"/>
    <property type="evidence" value="ECO:0007669"/>
    <property type="project" value="InterPro"/>
</dbReference>
<evidence type="ECO:0000259" key="5">
    <source>
        <dbReference type="PROSITE" id="PS50110"/>
    </source>
</evidence>
<dbReference type="InterPro" id="IPR016032">
    <property type="entry name" value="Sig_transdc_resp-reg_C-effctor"/>
</dbReference>
<feature type="domain" description="HTH luxR-type" evidence="4">
    <location>
        <begin position="131"/>
        <end position="196"/>
    </location>
</feature>
<evidence type="ECO:0000256" key="3">
    <source>
        <dbReference type="PROSITE-ProRule" id="PRU00169"/>
    </source>
</evidence>
<dbReference type="GO" id="GO:0000160">
    <property type="term" value="P:phosphorelay signal transduction system"/>
    <property type="evidence" value="ECO:0007669"/>
    <property type="project" value="InterPro"/>
</dbReference>
<dbReference type="RefSeq" id="WP_111179512.1">
    <property type="nucleotide sequence ID" value="NZ_POUD01000050.1"/>
</dbReference>
<evidence type="ECO:0000256" key="1">
    <source>
        <dbReference type="ARBA" id="ARBA00022553"/>
    </source>
</evidence>
<evidence type="ECO:0000259" key="4">
    <source>
        <dbReference type="PROSITE" id="PS50043"/>
    </source>
</evidence>
<dbReference type="Pfam" id="PF00196">
    <property type="entry name" value="GerE"/>
    <property type="match status" value="1"/>
</dbReference>
<dbReference type="GO" id="GO:0003677">
    <property type="term" value="F:DNA binding"/>
    <property type="evidence" value="ECO:0007669"/>
    <property type="project" value="UniProtKB-KW"/>
</dbReference>
<dbReference type="SMART" id="SM00448">
    <property type="entry name" value="REC"/>
    <property type="match status" value="1"/>
</dbReference>
<dbReference type="PRINTS" id="PR00038">
    <property type="entry name" value="HTHLUXR"/>
</dbReference>
<dbReference type="PANTHER" id="PTHR43214">
    <property type="entry name" value="TWO-COMPONENT RESPONSE REGULATOR"/>
    <property type="match status" value="1"/>
</dbReference>
<dbReference type="PANTHER" id="PTHR43214:SF42">
    <property type="entry name" value="TRANSCRIPTIONAL REGULATORY PROTEIN DESR"/>
    <property type="match status" value="1"/>
</dbReference>
<dbReference type="SUPFAM" id="SSF46894">
    <property type="entry name" value="C-terminal effector domain of the bipartite response regulators"/>
    <property type="match status" value="1"/>
</dbReference>